<feature type="transmembrane region" description="Helical" evidence="1">
    <location>
        <begin position="95"/>
        <end position="113"/>
    </location>
</feature>
<keyword evidence="3" id="KW-1185">Reference proteome</keyword>
<dbReference type="STRING" id="1470563.SAMN05444000_10326"/>
<dbReference type="RefSeq" id="WP_073249327.1">
    <property type="nucleotide sequence ID" value="NZ_FQZQ01000003.1"/>
</dbReference>
<dbReference type="EMBL" id="FQZQ01000003">
    <property type="protein sequence ID" value="SHI77500.1"/>
    <property type="molecule type" value="Genomic_DNA"/>
</dbReference>
<organism evidence="2 3">
    <name type="scientific">Shimia gijangensis</name>
    <dbReference type="NCBI Taxonomy" id="1470563"/>
    <lineage>
        <taxon>Bacteria</taxon>
        <taxon>Pseudomonadati</taxon>
        <taxon>Pseudomonadota</taxon>
        <taxon>Alphaproteobacteria</taxon>
        <taxon>Rhodobacterales</taxon>
        <taxon>Roseobacteraceae</taxon>
    </lineage>
</organism>
<accession>A0A1M6DWJ1</accession>
<evidence type="ECO:0000313" key="3">
    <source>
        <dbReference type="Proteomes" id="UP000183982"/>
    </source>
</evidence>
<gene>
    <name evidence="2" type="ORF">SAMN05444000_10326</name>
</gene>
<protein>
    <submittedName>
        <fullName evidence="2">Uncharacterized protein</fullName>
    </submittedName>
</protein>
<name>A0A1M6DWJ1_9RHOB</name>
<dbReference type="AlphaFoldDB" id="A0A1M6DWJ1"/>
<sequence length="122" mass="12675">MRNAALTLGIIAGIIGMFIGFFSWGYTDLTERYNEVGEIFGTVDNVQLVKAGGLLAPLLAIAGGAMARARALWGGGLLLLSAVGMYAAFGFNVFTMFPICFAGLGGVLAVAAGKPDEPKSHF</sequence>
<feature type="transmembrane region" description="Helical" evidence="1">
    <location>
        <begin position="7"/>
        <end position="26"/>
    </location>
</feature>
<keyword evidence="1" id="KW-1133">Transmembrane helix</keyword>
<reference evidence="3" key="1">
    <citation type="submission" date="2016-11" db="EMBL/GenBank/DDBJ databases">
        <authorList>
            <person name="Varghese N."/>
            <person name="Submissions S."/>
        </authorList>
    </citation>
    <scope>NUCLEOTIDE SEQUENCE [LARGE SCALE GENOMIC DNA]</scope>
    <source>
        <strain evidence="3">DSM 100564</strain>
    </source>
</reference>
<feature type="transmembrane region" description="Helical" evidence="1">
    <location>
        <begin position="46"/>
        <end position="64"/>
    </location>
</feature>
<dbReference type="Proteomes" id="UP000183982">
    <property type="component" value="Unassembled WGS sequence"/>
</dbReference>
<feature type="transmembrane region" description="Helical" evidence="1">
    <location>
        <begin position="71"/>
        <end position="89"/>
    </location>
</feature>
<evidence type="ECO:0000313" key="2">
    <source>
        <dbReference type="EMBL" id="SHI77500.1"/>
    </source>
</evidence>
<evidence type="ECO:0000256" key="1">
    <source>
        <dbReference type="SAM" id="Phobius"/>
    </source>
</evidence>
<proteinExistence type="predicted"/>
<keyword evidence="1" id="KW-0472">Membrane</keyword>
<keyword evidence="1" id="KW-0812">Transmembrane</keyword>